<sequence length="123" mass="13645">MADGFLSSLRSRVDDVRDDAERYGRRASSNLRDAGSTLRDRGDDARGELSRLWGQLEDLVERRLAPAANDAARYATSYARDGREAAYDVADQIREVTRSRPLLAIGIAVAATWVISSMLSSRR</sequence>
<gene>
    <name evidence="2" type="ORF">JMJ55_24620</name>
</gene>
<comment type="caution">
    <text evidence="2">The sequence shown here is derived from an EMBL/GenBank/DDBJ whole genome shotgun (WGS) entry which is preliminary data.</text>
</comment>
<name>A0ABS1VBK0_9PROT</name>
<evidence type="ECO:0008006" key="4">
    <source>
        <dbReference type="Google" id="ProtNLM"/>
    </source>
</evidence>
<dbReference type="Proteomes" id="UP000606490">
    <property type="component" value="Unassembled WGS sequence"/>
</dbReference>
<keyword evidence="3" id="KW-1185">Reference proteome</keyword>
<dbReference type="EMBL" id="JAEUXJ010000015">
    <property type="protein sequence ID" value="MBL6458526.1"/>
    <property type="molecule type" value="Genomic_DNA"/>
</dbReference>
<evidence type="ECO:0000313" key="2">
    <source>
        <dbReference type="EMBL" id="MBL6458526.1"/>
    </source>
</evidence>
<accession>A0ABS1VBK0</accession>
<protein>
    <recommendedName>
        <fullName evidence="4">Membrane-anchored ribosome-binding protein, inhibits growth in stationary phase, ElaB/YqjD/DUF883 family</fullName>
    </recommendedName>
</protein>
<reference evidence="2 3" key="1">
    <citation type="submission" date="2021-01" db="EMBL/GenBank/DDBJ databases">
        <title>Belnapia mucosa sp. nov. and Belnapia arida sp. nov., isolated from the Tabernas Desert (Almeria, Spain).</title>
        <authorList>
            <person name="Molina-Menor E."/>
            <person name="Vidal-Verdu A."/>
            <person name="Calonge A."/>
            <person name="Satari L."/>
            <person name="Pereto Magraner J."/>
            <person name="Porcar Miralles M."/>
        </authorList>
    </citation>
    <scope>NUCLEOTIDE SEQUENCE [LARGE SCALE GENOMIC DNA]</scope>
    <source>
        <strain evidence="2 3">T6</strain>
    </source>
</reference>
<evidence type="ECO:0000313" key="3">
    <source>
        <dbReference type="Proteomes" id="UP000606490"/>
    </source>
</evidence>
<proteinExistence type="predicted"/>
<feature type="region of interest" description="Disordered" evidence="1">
    <location>
        <begin position="24"/>
        <end position="44"/>
    </location>
</feature>
<dbReference type="RefSeq" id="WP_202828262.1">
    <property type="nucleotide sequence ID" value="NZ_JAEUXJ010000015.1"/>
</dbReference>
<organism evidence="2 3">
    <name type="scientific">Belnapia mucosa</name>
    <dbReference type="NCBI Taxonomy" id="2804532"/>
    <lineage>
        <taxon>Bacteria</taxon>
        <taxon>Pseudomonadati</taxon>
        <taxon>Pseudomonadota</taxon>
        <taxon>Alphaproteobacteria</taxon>
        <taxon>Acetobacterales</taxon>
        <taxon>Roseomonadaceae</taxon>
        <taxon>Belnapia</taxon>
    </lineage>
</organism>
<evidence type="ECO:0000256" key="1">
    <source>
        <dbReference type="SAM" id="MobiDB-lite"/>
    </source>
</evidence>